<dbReference type="AlphaFoldDB" id="A0A4Q9PKW6"/>
<evidence type="ECO:0000313" key="2">
    <source>
        <dbReference type="EMBL" id="TBU54791.1"/>
    </source>
</evidence>
<feature type="compositionally biased region" description="Polar residues" evidence="1">
    <location>
        <begin position="57"/>
        <end position="80"/>
    </location>
</feature>
<dbReference type="Proteomes" id="UP000292082">
    <property type="component" value="Unassembled WGS sequence"/>
</dbReference>
<dbReference type="EMBL" id="ML145181">
    <property type="protein sequence ID" value="TBU54791.1"/>
    <property type="molecule type" value="Genomic_DNA"/>
</dbReference>
<organism evidence="2 3">
    <name type="scientific">Dichomitus squalens</name>
    <dbReference type="NCBI Taxonomy" id="114155"/>
    <lineage>
        <taxon>Eukaryota</taxon>
        <taxon>Fungi</taxon>
        <taxon>Dikarya</taxon>
        <taxon>Basidiomycota</taxon>
        <taxon>Agaricomycotina</taxon>
        <taxon>Agaricomycetes</taxon>
        <taxon>Polyporales</taxon>
        <taxon>Polyporaceae</taxon>
        <taxon>Dichomitus</taxon>
    </lineage>
</organism>
<name>A0A4Q9PKW6_9APHY</name>
<feature type="region of interest" description="Disordered" evidence="1">
    <location>
        <begin position="54"/>
        <end position="121"/>
    </location>
</feature>
<evidence type="ECO:0000256" key="1">
    <source>
        <dbReference type="SAM" id="MobiDB-lite"/>
    </source>
</evidence>
<evidence type="ECO:0000313" key="3">
    <source>
        <dbReference type="Proteomes" id="UP000292082"/>
    </source>
</evidence>
<reference evidence="2 3" key="1">
    <citation type="submission" date="2019-01" db="EMBL/GenBank/DDBJ databases">
        <title>Draft genome sequences of three monokaryotic isolates of the white-rot basidiomycete fungus Dichomitus squalens.</title>
        <authorList>
            <consortium name="DOE Joint Genome Institute"/>
            <person name="Lopez S.C."/>
            <person name="Andreopoulos B."/>
            <person name="Pangilinan J."/>
            <person name="Lipzen A."/>
            <person name="Riley R."/>
            <person name="Ahrendt S."/>
            <person name="Ng V."/>
            <person name="Barry K."/>
            <person name="Daum C."/>
            <person name="Grigoriev I.V."/>
            <person name="Hilden K.S."/>
            <person name="Makela M.R."/>
            <person name="de Vries R.P."/>
        </authorList>
    </citation>
    <scope>NUCLEOTIDE SEQUENCE [LARGE SCALE GENOMIC DNA]</scope>
    <source>
        <strain evidence="2 3">CBS 464.89</strain>
    </source>
</reference>
<proteinExistence type="predicted"/>
<feature type="compositionally biased region" description="Basic and acidic residues" evidence="1">
    <location>
        <begin position="95"/>
        <end position="109"/>
    </location>
</feature>
<sequence>MSSGPTQSRHGSHGTALTICHIGGVIRRVVQVKDGPPISKVLSNRPKMAVYPHAHGQATTSDDVNREAANSSSSVCSGRTTRGVRTLSRCSGGQEEDRQIITTKIDNHDPSAVWRSAEPGP</sequence>
<protein>
    <submittedName>
        <fullName evidence="2">Uncharacterized protein</fullName>
    </submittedName>
</protein>
<accession>A0A4Q9PKW6</accession>
<keyword evidence="3" id="KW-1185">Reference proteome</keyword>
<gene>
    <name evidence="2" type="ORF">BD310DRAFT_727990</name>
</gene>